<name>A0A8J6JPQ6_ELECQ</name>
<comment type="similarity">
    <text evidence="2">Belongs to the MHC class I family.</text>
</comment>
<dbReference type="InterPro" id="IPR001039">
    <property type="entry name" value="MHC_I_a_a1/a2"/>
</dbReference>
<dbReference type="AlphaFoldDB" id="A0A8J6JPQ6"/>
<feature type="non-terminal residue" evidence="4">
    <location>
        <position position="1"/>
    </location>
</feature>
<evidence type="ECO:0000256" key="2">
    <source>
        <dbReference type="RuleBase" id="RU004439"/>
    </source>
</evidence>
<evidence type="ECO:0000313" key="5">
    <source>
        <dbReference type="Proteomes" id="UP000770717"/>
    </source>
</evidence>
<dbReference type="InterPro" id="IPR011161">
    <property type="entry name" value="MHC_I-like_Ag-recog"/>
</dbReference>
<keyword evidence="5" id="KW-1185">Reference proteome</keyword>
<proteinExistence type="inferred from homology"/>
<dbReference type="GO" id="GO:0005615">
    <property type="term" value="C:extracellular space"/>
    <property type="evidence" value="ECO:0007669"/>
    <property type="project" value="TreeGrafter"/>
</dbReference>
<organism evidence="4 5">
    <name type="scientific">Eleutherodactylus coqui</name>
    <name type="common">Puerto Rican coqui</name>
    <dbReference type="NCBI Taxonomy" id="57060"/>
    <lineage>
        <taxon>Eukaryota</taxon>
        <taxon>Metazoa</taxon>
        <taxon>Chordata</taxon>
        <taxon>Craniata</taxon>
        <taxon>Vertebrata</taxon>
        <taxon>Euteleostomi</taxon>
        <taxon>Amphibia</taxon>
        <taxon>Batrachia</taxon>
        <taxon>Anura</taxon>
        <taxon>Neobatrachia</taxon>
        <taxon>Hyloidea</taxon>
        <taxon>Eleutherodactylidae</taxon>
        <taxon>Eleutherodactylinae</taxon>
        <taxon>Eleutherodactylus</taxon>
        <taxon>Eleutherodactylus</taxon>
    </lineage>
</organism>
<dbReference type="GO" id="GO:0009897">
    <property type="term" value="C:external side of plasma membrane"/>
    <property type="evidence" value="ECO:0007669"/>
    <property type="project" value="TreeGrafter"/>
</dbReference>
<evidence type="ECO:0000259" key="3">
    <source>
        <dbReference type="Pfam" id="PF00129"/>
    </source>
</evidence>
<dbReference type="Proteomes" id="UP000770717">
    <property type="component" value="Unassembled WGS sequence"/>
</dbReference>
<keyword evidence="1" id="KW-0325">Glycoprotein</keyword>
<dbReference type="Gene3D" id="3.30.500.10">
    <property type="entry name" value="MHC class I-like antigen recognition-like"/>
    <property type="match status" value="1"/>
</dbReference>
<accession>A0A8J6JPQ6</accession>
<comment type="caution">
    <text evidence="4">The sequence shown here is derived from an EMBL/GenBank/DDBJ whole genome shotgun (WGS) entry which is preliminary data.</text>
</comment>
<dbReference type="GO" id="GO:0006955">
    <property type="term" value="P:immune response"/>
    <property type="evidence" value="ECO:0007669"/>
    <property type="project" value="TreeGrafter"/>
</dbReference>
<sequence length="179" mass="20957">SHSLRYCLTAVSAPGFGIPEYSEIGYVDDQEIVNYNSVSRRMSPRVEWMKMEGAEYWEDSTNRARGNEAVFRFNVKILMERFNQTGGFHSLQWMYGCELGDDGSIRVYDQDGYDGGEFMALDTQTWTYTATMNQAQITAQRWNSPDVQVGERNRNYLENTCIEWLKKYVEYGREDLERR</sequence>
<dbReference type="InterPro" id="IPR037055">
    <property type="entry name" value="MHC_I-like_Ag-recog_sf"/>
</dbReference>
<protein>
    <recommendedName>
        <fullName evidence="3">MHC class I-like antigen recognition-like domain-containing protein</fullName>
    </recommendedName>
</protein>
<dbReference type="PANTHER" id="PTHR16675:SF286">
    <property type="entry name" value="MHC CLASS I ANTIGEN"/>
    <property type="match status" value="1"/>
</dbReference>
<gene>
    <name evidence="4" type="ORF">GDO78_020184</name>
</gene>
<dbReference type="InterPro" id="IPR050208">
    <property type="entry name" value="MHC_class-I_related"/>
</dbReference>
<dbReference type="Pfam" id="PF00129">
    <property type="entry name" value="MHC_I"/>
    <property type="match status" value="1"/>
</dbReference>
<dbReference type="OrthoDB" id="8936120at2759"/>
<reference evidence="4" key="1">
    <citation type="thesis" date="2020" institute="ProQuest LLC" country="789 East Eisenhower Parkway, Ann Arbor, MI, USA">
        <title>Comparative Genomics and Chromosome Evolution.</title>
        <authorList>
            <person name="Mudd A.B."/>
        </authorList>
    </citation>
    <scope>NUCLEOTIDE SEQUENCE</scope>
    <source>
        <strain evidence="4">HN-11 Male</strain>
        <tissue evidence="4">Kidney and liver</tissue>
    </source>
</reference>
<dbReference type="FunFam" id="3.30.500.10:FF:000001">
    <property type="entry name" value="H-2 class I histocompatibility antigen, alpha chain"/>
    <property type="match status" value="1"/>
</dbReference>
<feature type="non-terminal residue" evidence="4">
    <location>
        <position position="179"/>
    </location>
</feature>
<evidence type="ECO:0000313" key="4">
    <source>
        <dbReference type="EMBL" id="KAG9469578.1"/>
    </source>
</evidence>
<dbReference type="SUPFAM" id="SSF54452">
    <property type="entry name" value="MHC antigen-recognition domain"/>
    <property type="match status" value="1"/>
</dbReference>
<evidence type="ECO:0000256" key="1">
    <source>
        <dbReference type="ARBA" id="ARBA00023180"/>
    </source>
</evidence>
<feature type="domain" description="MHC class I-like antigen recognition-like" evidence="3">
    <location>
        <begin position="1"/>
        <end position="176"/>
    </location>
</feature>
<dbReference type="InterPro" id="IPR011162">
    <property type="entry name" value="MHC_I/II-like_Ag-recog"/>
</dbReference>
<dbReference type="PANTHER" id="PTHR16675">
    <property type="entry name" value="MHC CLASS I-RELATED"/>
    <property type="match status" value="1"/>
</dbReference>
<dbReference type="PRINTS" id="PR01638">
    <property type="entry name" value="MHCCLASSI"/>
</dbReference>
<dbReference type="EMBL" id="WNTK01000483">
    <property type="protein sequence ID" value="KAG9469578.1"/>
    <property type="molecule type" value="Genomic_DNA"/>
</dbReference>